<dbReference type="Pfam" id="PF00085">
    <property type="entry name" value="Thioredoxin"/>
    <property type="match status" value="1"/>
</dbReference>
<feature type="domain" description="Thioredoxin" evidence="8">
    <location>
        <begin position="1"/>
        <end position="105"/>
    </location>
</feature>
<evidence type="ECO:0000256" key="2">
    <source>
        <dbReference type="ARBA" id="ARBA00022448"/>
    </source>
</evidence>
<dbReference type="InterPro" id="IPR017937">
    <property type="entry name" value="Thioredoxin_CS"/>
</dbReference>
<keyword evidence="10" id="KW-1185">Reference proteome</keyword>
<evidence type="ECO:0000313" key="10">
    <source>
        <dbReference type="Proteomes" id="UP001321460"/>
    </source>
</evidence>
<evidence type="ECO:0000256" key="4">
    <source>
        <dbReference type="ARBA" id="ARBA00023157"/>
    </source>
</evidence>
<accession>A0ABY9E8L1</accession>
<gene>
    <name evidence="9" type="ORF">TPLL2_0919</name>
</gene>
<evidence type="ECO:0000256" key="1">
    <source>
        <dbReference type="ARBA" id="ARBA00008987"/>
    </source>
</evidence>
<evidence type="ECO:0000256" key="6">
    <source>
        <dbReference type="NCBIfam" id="TIGR01068"/>
    </source>
</evidence>
<dbReference type="InterPro" id="IPR005746">
    <property type="entry name" value="Thioredoxin"/>
</dbReference>
<dbReference type="InterPro" id="IPR036249">
    <property type="entry name" value="Thioredoxin-like_sf"/>
</dbReference>
<dbReference type="PRINTS" id="PR00421">
    <property type="entry name" value="THIOREDOXIN"/>
</dbReference>
<evidence type="ECO:0000313" key="9">
    <source>
        <dbReference type="EMBL" id="WKC72773.1"/>
    </source>
</evidence>
<dbReference type="RefSeq" id="WP_013945488.1">
    <property type="nucleotide sequence ID" value="NZ_CP097901.1"/>
</dbReference>
<keyword evidence="2" id="KW-0813">Transport</keyword>
<dbReference type="PROSITE" id="PS00194">
    <property type="entry name" value="THIOREDOXIN_1"/>
    <property type="match status" value="1"/>
</dbReference>
<dbReference type="EMBL" id="CP097901">
    <property type="protein sequence ID" value="WKC72773.1"/>
    <property type="molecule type" value="Genomic_DNA"/>
</dbReference>
<proteinExistence type="inferred from homology"/>
<keyword evidence="4" id="KW-1015">Disulfide bond</keyword>
<dbReference type="SUPFAM" id="SSF52833">
    <property type="entry name" value="Thioredoxin-like"/>
    <property type="match status" value="1"/>
</dbReference>
<dbReference type="PROSITE" id="PS51352">
    <property type="entry name" value="THIOREDOXIN_2"/>
    <property type="match status" value="1"/>
</dbReference>
<reference evidence="9 10" key="1">
    <citation type="submission" date="2022-05" db="EMBL/GenBank/DDBJ databases">
        <title>Treponema leporis L2 test.</title>
        <authorList>
            <person name="Cejkova D."/>
        </authorList>
    </citation>
    <scope>NUCLEOTIDE SEQUENCE [LARGE SCALE GENOMIC DNA]</scope>
    <source>
        <strain evidence="9 10">L2</strain>
    </source>
</reference>
<keyword evidence="5" id="KW-0676">Redox-active center</keyword>
<dbReference type="PIRSF" id="PIRSF000077">
    <property type="entry name" value="Thioredoxin"/>
    <property type="match status" value="1"/>
</dbReference>
<dbReference type="Proteomes" id="UP001321460">
    <property type="component" value="Chromosome"/>
</dbReference>
<dbReference type="Gene3D" id="3.40.30.10">
    <property type="entry name" value="Glutaredoxin"/>
    <property type="match status" value="1"/>
</dbReference>
<evidence type="ECO:0000256" key="7">
    <source>
        <dbReference type="PIRNR" id="PIRNR000077"/>
    </source>
</evidence>
<evidence type="ECO:0000256" key="5">
    <source>
        <dbReference type="ARBA" id="ARBA00023284"/>
    </source>
</evidence>
<dbReference type="NCBIfam" id="TIGR01068">
    <property type="entry name" value="thioredoxin"/>
    <property type="match status" value="1"/>
</dbReference>
<dbReference type="InterPro" id="IPR013766">
    <property type="entry name" value="Thioredoxin_domain"/>
</dbReference>
<keyword evidence="3" id="KW-0249">Electron transport</keyword>
<comment type="similarity">
    <text evidence="1 7">Belongs to the thioredoxin family.</text>
</comment>
<organism evidence="9 10">
    <name type="scientific">Treponema paraluiscuniculi</name>
    <dbReference type="NCBI Taxonomy" id="53435"/>
    <lineage>
        <taxon>Bacteria</taxon>
        <taxon>Pseudomonadati</taxon>
        <taxon>Spirochaetota</taxon>
        <taxon>Spirochaetia</taxon>
        <taxon>Spirochaetales</taxon>
        <taxon>Treponemataceae</taxon>
        <taxon>Treponema</taxon>
    </lineage>
</organism>
<evidence type="ECO:0000259" key="8">
    <source>
        <dbReference type="PROSITE" id="PS51352"/>
    </source>
</evidence>
<dbReference type="PANTHER" id="PTHR45663:SF11">
    <property type="entry name" value="GEO12009P1"/>
    <property type="match status" value="1"/>
</dbReference>
<evidence type="ECO:0000256" key="3">
    <source>
        <dbReference type="ARBA" id="ARBA00022982"/>
    </source>
</evidence>
<dbReference type="CDD" id="cd02947">
    <property type="entry name" value="TRX_family"/>
    <property type="match status" value="1"/>
</dbReference>
<name>A0ABY9E8L1_9SPIR</name>
<dbReference type="PANTHER" id="PTHR45663">
    <property type="entry name" value="GEO12009P1"/>
    <property type="match status" value="1"/>
</dbReference>
<sequence length="105" mass="11443">MALFDISSGNFRKTIETNPLVIVDFWAPWCGSCKMLGPVLEEVESEVGSGVVIGKLNVDDDQDLAVEFNVASIPALIVFKDGKEVDRSIGFVDKSKILTLIQKNA</sequence>
<protein>
    <recommendedName>
        <fullName evidence="6 7">Thioredoxin</fullName>
    </recommendedName>
</protein>